<dbReference type="AlphaFoldDB" id="A0A426X3R1"/>
<protein>
    <recommendedName>
        <fullName evidence="4">Retrotransposon gag domain-containing protein</fullName>
    </recommendedName>
</protein>
<feature type="compositionally biased region" description="Polar residues" evidence="1">
    <location>
        <begin position="94"/>
        <end position="106"/>
    </location>
</feature>
<proteinExistence type="predicted"/>
<accession>A0A426X3R1</accession>
<gene>
    <name evidence="2" type="ORF">B296_00039621</name>
</gene>
<evidence type="ECO:0000256" key="1">
    <source>
        <dbReference type="SAM" id="MobiDB-lite"/>
    </source>
</evidence>
<dbReference type="PANTHER" id="PTHR33223">
    <property type="entry name" value="CCHC-TYPE DOMAIN-CONTAINING PROTEIN"/>
    <property type="match status" value="1"/>
</dbReference>
<evidence type="ECO:0008006" key="4">
    <source>
        <dbReference type="Google" id="ProtNLM"/>
    </source>
</evidence>
<dbReference type="EMBL" id="AMZH03027543">
    <property type="protein sequence ID" value="RRT34111.1"/>
    <property type="molecule type" value="Genomic_DNA"/>
</dbReference>
<evidence type="ECO:0000313" key="3">
    <source>
        <dbReference type="Proteomes" id="UP000287651"/>
    </source>
</evidence>
<sequence length="348" mass="38442">MGRSDSSKPTPDGQPRQHFGGSHVSPRDQVVSRSGIRGGGDRANPFRPPVVTTEAFLGLTQQVRTLTGIIQAIVPCIPQLAQVPIHQHPHIPRQTLQQEAPQSRPSQGEHPDGAPHPPIEATIENPIASVSQPTNRSRDVIRLPPEPDVVSSNSTNSVREQLRQVNQRLDEVQRDFVRSKEEVEETTKGGSPFAPEIMDKPIPSSFRLPTLEPYNGSTDPTEHVVAFRAQMALYDTSDALMCRTFPTTLRGPARMWYNRIKLSSISSFDQFARPIRQQILGRDPKDARHSSYSSNPSIPDGTLALTILLVVDREAPIHSARDVTTDEPICSRRVIGGREAGRSQEAPR</sequence>
<dbReference type="Proteomes" id="UP000287651">
    <property type="component" value="Unassembled WGS sequence"/>
</dbReference>
<organism evidence="2 3">
    <name type="scientific">Ensete ventricosum</name>
    <name type="common">Abyssinian banana</name>
    <name type="synonym">Musa ensete</name>
    <dbReference type="NCBI Taxonomy" id="4639"/>
    <lineage>
        <taxon>Eukaryota</taxon>
        <taxon>Viridiplantae</taxon>
        <taxon>Streptophyta</taxon>
        <taxon>Embryophyta</taxon>
        <taxon>Tracheophyta</taxon>
        <taxon>Spermatophyta</taxon>
        <taxon>Magnoliopsida</taxon>
        <taxon>Liliopsida</taxon>
        <taxon>Zingiberales</taxon>
        <taxon>Musaceae</taxon>
        <taxon>Ensete</taxon>
    </lineage>
</organism>
<evidence type="ECO:0000313" key="2">
    <source>
        <dbReference type="EMBL" id="RRT34111.1"/>
    </source>
</evidence>
<reference evidence="2 3" key="1">
    <citation type="journal article" date="2014" name="Agronomy (Basel)">
        <title>A Draft Genome Sequence for Ensete ventricosum, the Drought-Tolerant Tree Against Hunger.</title>
        <authorList>
            <person name="Harrison J."/>
            <person name="Moore K.A."/>
            <person name="Paszkiewicz K."/>
            <person name="Jones T."/>
            <person name="Grant M."/>
            <person name="Ambacheew D."/>
            <person name="Muzemil S."/>
            <person name="Studholme D.J."/>
        </authorList>
    </citation>
    <scope>NUCLEOTIDE SEQUENCE [LARGE SCALE GENOMIC DNA]</scope>
</reference>
<feature type="region of interest" description="Disordered" evidence="1">
    <location>
        <begin position="93"/>
        <end position="157"/>
    </location>
</feature>
<feature type="compositionally biased region" description="Basic and acidic residues" evidence="1">
    <location>
        <begin position="178"/>
        <end position="187"/>
    </location>
</feature>
<feature type="region of interest" description="Disordered" evidence="1">
    <location>
        <begin position="1"/>
        <end position="48"/>
    </location>
</feature>
<comment type="caution">
    <text evidence="2">The sequence shown here is derived from an EMBL/GenBank/DDBJ whole genome shotgun (WGS) entry which is preliminary data.</text>
</comment>
<name>A0A426X3R1_ENSVE</name>
<dbReference type="PANTHER" id="PTHR33223:SF10">
    <property type="entry name" value="AMINOTRANSFERASE-LIKE PLANT MOBILE DOMAIN-CONTAINING PROTEIN"/>
    <property type="match status" value="1"/>
</dbReference>
<feature type="region of interest" description="Disordered" evidence="1">
    <location>
        <begin position="178"/>
        <end position="200"/>
    </location>
</feature>